<evidence type="ECO:0000313" key="1">
    <source>
        <dbReference type="EMBL" id="KAK4223053.1"/>
    </source>
</evidence>
<reference evidence="1" key="2">
    <citation type="submission" date="2023-05" db="EMBL/GenBank/DDBJ databases">
        <authorList>
            <consortium name="Lawrence Berkeley National Laboratory"/>
            <person name="Steindorff A."/>
            <person name="Hensen N."/>
            <person name="Bonometti L."/>
            <person name="Westerberg I."/>
            <person name="Brannstrom I.O."/>
            <person name="Guillou S."/>
            <person name="Cros-Aarteil S."/>
            <person name="Calhoun S."/>
            <person name="Haridas S."/>
            <person name="Kuo A."/>
            <person name="Mondo S."/>
            <person name="Pangilinan J."/>
            <person name="Riley R."/>
            <person name="Labutti K."/>
            <person name="Andreopoulos B."/>
            <person name="Lipzen A."/>
            <person name="Chen C."/>
            <person name="Yanf M."/>
            <person name="Daum C."/>
            <person name="Ng V."/>
            <person name="Clum A."/>
            <person name="Ohm R."/>
            <person name="Martin F."/>
            <person name="Silar P."/>
            <person name="Natvig D."/>
            <person name="Lalanne C."/>
            <person name="Gautier V."/>
            <person name="Ament-Velasquez S.L."/>
            <person name="Kruys A."/>
            <person name="Hutchinson M.I."/>
            <person name="Powell A.J."/>
            <person name="Barry K."/>
            <person name="Miller A.N."/>
            <person name="Grigoriev I.V."/>
            <person name="Debuchy R."/>
            <person name="Gladieux P."/>
            <person name="Thoren M.H."/>
            <person name="Johannesson H."/>
        </authorList>
    </citation>
    <scope>NUCLEOTIDE SEQUENCE</scope>
    <source>
        <strain evidence="1">CBS 990.96</strain>
    </source>
</reference>
<dbReference type="Proteomes" id="UP001301958">
    <property type="component" value="Unassembled WGS sequence"/>
</dbReference>
<comment type="caution">
    <text evidence="1">The sequence shown here is derived from an EMBL/GenBank/DDBJ whole genome shotgun (WGS) entry which is preliminary data.</text>
</comment>
<keyword evidence="2" id="KW-1185">Reference proteome</keyword>
<evidence type="ECO:0000313" key="2">
    <source>
        <dbReference type="Proteomes" id="UP001301958"/>
    </source>
</evidence>
<gene>
    <name evidence="1" type="ORF">QBC38DRAFT_548752</name>
</gene>
<sequence length="215" mass="24493">MLPPGRSQNWSNPVRRHQYEIYWMLQDSERPTLDLRILYNMLLCISLRHYLAGDQVLACTNSYSKTIPIRLTTVIGSRTSFSSTTKTTQIAYDQCALYLYKHRDQSTGTSYDCSYEAKTIMMEATVLGVVKAPLATVSVSGRAVLNVCGHLGAPVRSPHENSTFWSIEEPLIIFRTMIIGIEHAQLEDDSTQSVTNEDDWARDRLFFAFCFQAYE</sequence>
<name>A0AAN6YPI6_9PEZI</name>
<proteinExistence type="predicted"/>
<protein>
    <submittedName>
        <fullName evidence="1">Uncharacterized protein</fullName>
    </submittedName>
</protein>
<accession>A0AAN6YPI6</accession>
<reference evidence="1" key="1">
    <citation type="journal article" date="2023" name="Mol. Phylogenet. Evol.">
        <title>Genome-scale phylogeny and comparative genomics of the fungal order Sordariales.</title>
        <authorList>
            <person name="Hensen N."/>
            <person name="Bonometti L."/>
            <person name="Westerberg I."/>
            <person name="Brannstrom I.O."/>
            <person name="Guillou S."/>
            <person name="Cros-Aarteil S."/>
            <person name="Calhoun S."/>
            <person name="Haridas S."/>
            <person name="Kuo A."/>
            <person name="Mondo S."/>
            <person name="Pangilinan J."/>
            <person name="Riley R."/>
            <person name="LaButti K."/>
            <person name="Andreopoulos B."/>
            <person name="Lipzen A."/>
            <person name="Chen C."/>
            <person name="Yan M."/>
            <person name="Daum C."/>
            <person name="Ng V."/>
            <person name="Clum A."/>
            <person name="Steindorff A."/>
            <person name="Ohm R.A."/>
            <person name="Martin F."/>
            <person name="Silar P."/>
            <person name="Natvig D.O."/>
            <person name="Lalanne C."/>
            <person name="Gautier V."/>
            <person name="Ament-Velasquez S.L."/>
            <person name="Kruys A."/>
            <person name="Hutchinson M.I."/>
            <person name="Powell A.J."/>
            <person name="Barry K."/>
            <person name="Miller A.N."/>
            <person name="Grigoriev I.V."/>
            <person name="Debuchy R."/>
            <person name="Gladieux P."/>
            <person name="Hiltunen Thoren M."/>
            <person name="Johannesson H."/>
        </authorList>
    </citation>
    <scope>NUCLEOTIDE SEQUENCE</scope>
    <source>
        <strain evidence="1">CBS 990.96</strain>
    </source>
</reference>
<dbReference type="AlphaFoldDB" id="A0AAN6YPI6"/>
<dbReference type="EMBL" id="MU865442">
    <property type="protein sequence ID" value="KAK4223053.1"/>
    <property type="molecule type" value="Genomic_DNA"/>
</dbReference>
<organism evidence="1 2">
    <name type="scientific">Podospora fimiseda</name>
    <dbReference type="NCBI Taxonomy" id="252190"/>
    <lineage>
        <taxon>Eukaryota</taxon>
        <taxon>Fungi</taxon>
        <taxon>Dikarya</taxon>
        <taxon>Ascomycota</taxon>
        <taxon>Pezizomycotina</taxon>
        <taxon>Sordariomycetes</taxon>
        <taxon>Sordariomycetidae</taxon>
        <taxon>Sordariales</taxon>
        <taxon>Podosporaceae</taxon>
        <taxon>Podospora</taxon>
    </lineage>
</organism>